<gene>
    <name evidence="2" type="ORF">PCOR1329_LOCUS28306</name>
</gene>
<comment type="caution">
    <text evidence="2">The sequence shown here is derived from an EMBL/GenBank/DDBJ whole genome shotgun (WGS) entry which is preliminary data.</text>
</comment>
<dbReference type="SUPFAM" id="SSF81901">
    <property type="entry name" value="HCP-like"/>
    <property type="match status" value="2"/>
</dbReference>
<organism evidence="2 3">
    <name type="scientific">Prorocentrum cordatum</name>
    <dbReference type="NCBI Taxonomy" id="2364126"/>
    <lineage>
        <taxon>Eukaryota</taxon>
        <taxon>Sar</taxon>
        <taxon>Alveolata</taxon>
        <taxon>Dinophyceae</taxon>
        <taxon>Prorocentrales</taxon>
        <taxon>Prorocentraceae</taxon>
        <taxon>Prorocentrum</taxon>
    </lineage>
</organism>
<comment type="similarity">
    <text evidence="1">Belongs to the sel-1 family.</text>
</comment>
<protein>
    <recommendedName>
        <fullName evidence="4">Fe2OG dioxygenase domain-containing protein</fullName>
    </recommendedName>
</protein>
<dbReference type="PANTHER" id="PTHR11102">
    <property type="entry name" value="SEL-1-LIKE PROTEIN"/>
    <property type="match status" value="1"/>
</dbReference>
<accession>A0ABN9SBG5</accession>
<dbReference type="InterPro" id="IPR011990">
    <property type="entry name" value="TPR-like_helical_dom_sf"/>
</dbReference>
<dbReference type="SMART" id="SM00671">
    <property type="entry name" value="SEL1"/>
    <property type="match status" value="4"/>
</dbReference>
<dbReference type="InterPro" id="IPR006597">
    <property type="entry name" value="Sel1-like"/>
</dbReference>
<dbReference type="EMBL" id="CAUYUJ010010415">
    <property type="protein sequence ID" value="CAK0829313.1"/>
    <property type="molecule type" value="Genomic_DNA"/>
</dbReference>
<evidence type="ECO:0000313" key="2">
    <source>
        <dbReference type="EMBL" id="CAK0829313.1"/>
    </source>
</evidence>
<evidence type="ECO:0000313" key="3">
    <source>
        <dbReference type="Proteomes" id="UP001189429"/>
    </source>
</evidence>
<proteinExistence type="inferred from homology"/>
<dbReference type="PANTHER" id="PTHR11102:SF160">
    <property type="entry name" value="ERAD-ASSOCIATED E3 UBIQUITIN-PROTEIN LIGASE COMPONENT HRD3"/>
    <property type="match status" value="1"/>
</dbReference>
<evidence type="ECO:0000256" key="1">
    <source>
        <dbReference type="ARBA" id="ARBA00038101"/>
    </source>
</evidence>
<keyword evidence="3" id="KW-1185">Reference proteome</keyword>
<dbReference type="InterPro" id="IPR050767">
    <property type="entry name" value="Sel1_AlgK"/>
</dbReference>
<name>A0ABN9SBG5_9DINO</name>
<evidence type="ECO:0008006" key="4">
    <source>
        <dbReference type="Google" id="ProtNLM"/>
    </source>
</evidence>
<dbReference type="Gene3D" id="1.25.40.10">
    <property type="entry name" value="Tetratricopeptide repeat domain"/>
    <property type="match status" value="2"/>
</dbReference>
<sequence length="497" mass="53482">MARRAGPRGHRRGAAAAVALGASALLRRAFVGAPAQAPLRAAPCAAGRCPTAAAAQATEALAAPALDFQALGLSLERDMIRPEELQAILAEARRLGSKFNRGQDSVDRQPSYELQLVDDGLWKPDAMELQQILARPIEELLARVAKLKGEQDLMVYQSWIRRYAPGERRDHPLHFDHHAKVSAVCSLTPPKVDSGLYVQPGAHVDTRQFLDMRTAGTFAVHGWDLAHGVEVRGDEERFSLILFLKPAADVASGGTSWYKPLADAGNVQASYRYGMDLEAAHDVAQAKVYYRRAADGGSWTSMHRLGSLLLREGCPDGARPLLEDAAAAGYAAAQVALGDLVSAAPCRHGAAGPRSSTRPRRGSATRAASTARRWCCCRPGTTRAARSCWRGPPSRGWADAQVALARRVAARGAEGRQGAWAWYSRAAEQGHPAAYNQLAVMAAEAGDMAVSRQNLQEAAWRGSRPAMNNLALYLERGIGGEQDLDAAAQWRHKASQS</sequence>
<dbReference type="Proteomes" id="UP001189429">
    <property type="component" value="Unassembled WGS sequence"/>
</dbReference>
<reference evidence="2" key="1">
    <citation type="submission" date="2023-10" db="EMBL/GenBank/DDBJ databases">
        <authorList>
            <person name="Chen Y."/>
            <person name="Shah S."/>
            <person name="Dougan E. K."/>
            <person name="Thang M."/>
            <person name="Chan C."/>
        </authorList>
    </citation>
    <scope>NUCLEOTIDE SEQUENCE [LARGE SCALE GENOMIC DNA]</scope>
</reference>